<name>A0A8H4URH3_9HYPO</name>
<sequence length="318" mass="35131">MAEYRHFAVPDPQWADFPNNLPPGTENSLGMKRDHDPITPQEGLDIEEIDVPVRDNTPIILRTYRRTSSCDDALPLFVYLHGGGFITGGLETDDSTCRAIAVELDIVVINVEYRLAPEHKFPVGFEDSFDVIRWVASSKGQSKLNTDLSKGFIVGGTSAGANFTAGIAHLARDEGLSPKITGVVFLAGSFCHPDGRPEKYLDRILSVDEINDAPGLTRTSIDYFAGIYGAPPEDKRLSPLLFDSHADIAKKAYFAICGWDPRRDEALLLDQLLQEAGLSTKMHVYQGLPHGFWTTCPGLPVSKGWLQDLLQGMRWMVE</sequence>
<proteinExistence type="predicted"/>
<dbReference type="PANTHER" id="PTHR23024">
    <property type="entry name" value="ARYLACETAMIDE DEACETYLASE"/>
    <property type="match status" value="1"/>
</dbReference>
<organism evidence="2 3">
    <name type="scientific">Fusarium zealandicum</name>
    <dbReference type="NCBI Taxonomy" id="1053134"/>
    <lineage>
        <taxon>Eukaryota</taxon>
        <taxon>Fungi</taxon>
        <taxon>Dikarya</taxon>
        <taxon>Ascomycota</taxon>
        <taxon>Pezizomycotina</taxon>
        <taxon>Sordariomycetes</taxon>
        <taxon>Hypocreomycetidae</taxon>
        <taxon>Hypocreales</taxon>
        <taxon>Nectriaceae</taxon>
        <taxon>Fusarium</taxon>
        <taxon>Fusarium staphyleae species complex</taxon>
    </lineage>
</organism>
<dbReference type="AlphaFoldDB" id="A0A8H4URH3"/>
<dbReference type="SUPFAM" id="SSF53474">
    <property type="entry name" value="alpha/beta-Hydrolases"/>
    <property type="match status" value="1"/>
</dbReference>
<dbReference type="Gene3D" id="3.40.50.1820">
    <property type="entry name" value="alpha/beta hydrolase"/>
    <property type="match status" value="1"/>
</dbReference>
<keyword evidence="3" id="KW-1185">Reference proteome</keyword>
<dbReference type="Pfam" id="PF07859">
    <property type="entry name" value="Abhydrolase_3"/>
    <property type="match status" value="1"/>
</dbReference>
<reference evidence="2" key="2">
    <citation type="submission" date="2020-05" db="EMBL/GenBank/DDBJ databases">
        <authorList>
            <person name="Kim H.-S."/>
            <person name="Proctor R.H."/>
            <person name="Brown D.W."/>
        </authorList>
    </citation>
    <scope>NUCLEOTIDE SEQUENCE</scope>
    <source>
        <strain evidence="2">NRRL 22465</strain>
    </source>
</reference>
<evidence type="ECO:0000313" key="3">
    <source>
        <dbReference type="Proteomes" id="UP000635477"/>
    </source>
</evidence>
<dbReference type="EMBL" id="JABEYC010000126">
    <property type="protein sequence ID" value="KAF4982322.1"/>
    <property type="molecule type" value="Genomic_DNA"/>
</dbReference>
<protein>
    <recommendedName>
        <fullName evidence="1">Alpha/beta hydrolase fold-3 domain-containing protein</fullName>
    </recommendedName>
</protein>
<dbReference type="OrthoDB" id="408631at2759"/>
<accession>A0A8H4URH3</accession>
<comment type="caution">
    <text evidence="2">The sequence shown here is derived from an EMBL/GenBank/DDBJ whole genome shotgun (WGS) entry which is preliminary data.</text>
</comment>
<dbReference type="InterPro" id="IPR029058">
    <property type="entry name" value="AB_hydrolase_fold"/>
</dbReference>
<dbReference type="InterPro" id="IPR013094">
    <property type="entry name" value="AB_hydrolase_3"/>
</dbReference>
<dbReference type="GO" id="GO:0016787">
    <property type="term" value="F:hydrolase activity"/>
    <property type="evidence" value="ECO:0007669"/>
    <property type="project" value="InterPro"/>
</dbReference>
<gene>
    <name evidence="2" type="ORF">FZEAL_2021</name>
</gene>
<dbReference type="PANTHER" id="PTHR23024:SF166">
    <property type="entry name" value="ALPHA_BETA HYDROLASE FOLD-3 DOMAIN-CONTAINING PROTEIN-RELATED"/>
    <property type="match status" value="1"/>
</dbReference>
<evidence type="ECO:0000313" key="2">
    <source>
        <dbReference type="EMBL" id="KAF4982322.1"/>
    </source>
</evidence>
<dbReference type="InterPro" id="IPR050466">
    <property type="entry name" value="Carboxylest/Gibb_receptor"/>
</dbReference>
<dbReference type="Proteomes" id="UP000635477">
    <property type="component" value="Unassembled WGS sequence"/>
</dbReference>
<feature type="domain" description="Alpha/beta hydrolase fold-3" evidence="1">
    <location>
        <begin position="77"/>
        <end position="293"/>
    </location>
</feature>
<reference evidence="2" key="1">
    <citation type="journal article" date="2020" name="BMC Genomics">
        <title>Correction to: Identification and distribution of gene clusters required for synthesis of sphingolipid metabolism inhibitors in diverse species of the filamentous fungus Fusarium.</title>
        <authorList>
            <person name="Kim H.S."/>
            <person name="Lohmar J.M."/>
            <person name="Busman M."/>
            <person name="Brown D.W."/>
            <person name="Naumann T.A."/>
            <person name="Divon H.H."/>
            <person name="Lysoe E."/>
            <person name="Uhlig S."/>
            <person name="Proctor R.H."/>
        </authorList>
    </citation>
    <scope>NUCLEOTIDE SEQUENCE</scope>
    <source>
        <strain evidence="2">NRRL 22465</strain>
    </source>
</reference>
<evidence type="ECO:0000259" key="1">
    <source>
        <dbReference type="Pfam" id="PF07859"/>
    </source>
</evidence>